<evidence type="ECO:0000313" key="18">
    <source>
        <dbReference type="EMBL" id="CAL5024611.1"/>
    </source>
</evidence>
<dbReference type="InterPro" id="IPR006941">
    <property type="entry name" value="RNase_CAF1"/>
</dbReference>
<evidence type="ECO:0000256" key="5">
    <source>
        <dbReference type="ARBA" id="ARBA00008372"/>
    </source>
</evidence>
<dbReference type="EC" id="3.1.13.4" evidence="7"/>
<keyword evidence="8" id="KW-0963">Cytoplasm</keyword>
<dbReference type="SUPFAM" id="SSF53098">
    <property type="entry name" value="Ribonuclease H-like"/>
    <property type="match status" value="1"/>
</dbReference>
<reference evidence="19" key="1">
    <citation type="submission" date="2024-06" db="EMBL/GenBank/DDBJ databases">
        <authorList>
            <person name="Ryan C."/>
        </authorList>
    </citation>
    <scope>NUCLEOTIDE SEQUENCE [LARGE SCALE GENOMIC DNA]</scope>
</reference>
<evidence type="ECO:0000256" key="6">
    <source>
        <dbReference type="ARBA" id="ARBA00011757"/>
    </source>
</evidence>
<keyword evidence="15" id="KW-0804">Transcription</keyword>
<dbReference type="Proteomes" id="UP001497457">
    <property type="component" value="Chromosome 30rd"/>
</dbReference>
<dbReference type="PANTHER" id="PTHR10797">
    <property type="entry name" value="CCR4-NOT TRANSCRIPTION COMPLEX SUBUNIT"/>
    <property type="match status" value="1"/>
</dbReference>
<dbReference type="Pfam" id="PF04857">
    <property type="entry name" value="CAF1"/>
    <property type="match status" value="1"/>
</dbReference>
<evidence type="ECO:0000256" key="3">
    <source>
        <dbReference type="ARBA" id="ARBA00004123"/>
    </source>
</evidence>
<comment type="subcellular location">
    <subcellularLocation>
        <location evidence="4">Cytoplasm</location>
    </subcellularLocation>
    <subcellularLocation>
        <location evidence="3">Nucleus</location>
    </subcellularLocation>
</comment>
<comment type="function">
    <text evidence="17">Ubiquitous transcription factor required for a diverse set of processes. It is a component of the CCR4 complex involved in the control of gene expression.</text>
</comment>
<dbReference type="GO" id="GO:0003723">
    <property type="term" value="F:RNA binding"/>
    <property type="evidence" value="ECO:0007669"/>
    <property type="project" value="UniProtKB-KW"/>
</dbReference>
<sequence>MAAILIKILKSHLFSSPKSWQTKEFQSSIQQSINSPIGKKTATSGRIKMPSAKLAVGAWMQKPHKQQQQQGLQIRQVWADNVEREFKLIRAAVEHFPYVSMDTEFPGVIHRPSKHPAAMTPAERYALVKANVDALHLIQVGLSFAASPTSPPALAFEINLREFDPRVHRHAPDSVELLAASGLDLAAHRARGVSARALAALLMSSGLVCNPEVAWVTFHSAYDFAYLVKILMGRKLPRSLPEFLKYVRVYFGPEVYDVKHMMRSCGLLGGLERVAAALQVRRAAGRCHQAASDSVLTWDTFRQMKRLYFAKEGSLQLCAGVLFGLELQDDAISRTAPRVPAAAVETTNTRRNVCSSAV</sequence>
<evidence type="ECO:0000256" key="11">
    <source>
        <dbReference type="ARBA" id="ARBA00022801"/>
    </source>
</evidence>
<keyword evidence="13" id="KW-0694">RNA-binding</keyword>
<dbReference type="Gene3D" id="3.30.420.10">
    <property type="entry name" value="Ribonuclease H-like superfamily/Ribonuclease H"/>
    <property type="match status" value="1"/>
</dbReference>
<keyword evidence="10" id="KW-0479">Metal-binding</keyword>
<evidence type="ECO:0000256" key="4">
    <source>
        <dbReference type="ARBA" id="ARBA00004496"/>
    </source>
</evidence>
<evidence type="ECO:0000256" key="10">
    <source>
        <dbReference type="ARBA" id="ARBA00022723"/>
    </source>
</evidence>
<evidence type="ECO:0000256" key="8">
    <source>
        <dbReference type="ARBA" id="ARBA00022490"/>
    </source>
</evidence>
<dbReference type="GO" id="GO:0005737">
    <property type="term" value="C:cytoplasm"/>
    <property type="evidence" value="ECO:0007669"/>
    <property type="project" value="UniProtKB-SubCell"/>
</dbReference>
<evidence type="ECO:0000256" key="17">
    <source>
        <dbReference type="ARBA" id="ARBA00025148"/>
    </source>
</evidence>
<reference evidence="18 19" key="2">
    <citation type="submission" date="2024-10" db="EMBL/GenBank/DDBJ databases">
        <authorList>
            <person name="Ryan C."/>
        </authorList>
    </citation>
    <scope>NUCLEOTIDE SEQUENCE [LARGE SCALE GENOMIC DNA]</scope>
</reference>
<protein>
    <recommendedName>
        <fullName evidence="7">poly(A)-specific ribonuclease</fullName>
        <ecNumber evidence="7">3.1.13.4</ecNumber>
    </recommendedName>
</protein>
<comment type="cofactor">
    <cofactor evidence="2">
        <name>a divalent metal cation</name>
        <dbReference type="ChEBI" id="CHEBI:60240"/>
    </cofactor>
</comment>
<dbReference type="FunFam" id="3.30.420.10:FF:000067">
    <property type="entry name" value="Putative CCR4-associated factor 1 11"/>
    <property type="match status" value="1"/>
</dbReference>
<comment type="catalytic activity">
    <reaction evidence="1">
        <text>Exonucleolytic cleavage of poly(A) to 5'-AMP.</text>
        <dbReference type="EC" id="3.1.13.4"/>
    </reaction>
</comment>
<accession>A0ABC9CQX6</accession>
<organism evidence="18 19">
    <name type="scientific">Urochloa decumbens</name>
    <dbReference type="NCBI Taxonomy" id="240449"/>
    <lineage>
        <taxon>Eukaryota</taxon>
        <taxon>Viridiplantae</taxon>
        <taxon>Streptophyta</taxon>
        <taxon>Embryophyta</taxon>
        <taxon>Tracheophyta</taxon>
        <taxon>Spermatophyta</taxon>
        <taxon>Magnoliopsida</taxon>
        <taxon>Liliopsida</taxon>
        <taxon>Poales</taxon>
        <taxon>Poaceae</taxon>
        <taxon>PACMAD clade</taxon>
        <taxon>Panicoideae</taxon>
        <taxon>Panicodae</taxon>
        <taxon>Paniceae</taxon>
        <taxon>Melinidinae</taxon>
        <taxon>Urochloa</taxon>
    </lineage>
</organism>
<comment type="subunit">
    <text evidence="6">Component of the CCR4-NOT complex, at least composed of CRR4 and CAF1 proteins.</text>
</comment>
<keyword evidence="11" id="KW-0378">Hydrolase</keyword>
<evidence type="ECO:0000256" key="2">
    <source>
        <dbReference type="ARBA" id="ARBA00001968"/>
    </source>
</evidence>
<name>A0ABC9CQX6_9POAL</name>
<evidence type="ECO:0000256" key="9">
    <source>
        <dbReference type="ARBA" id="ARBA00022722"/>
    </source>
</evidence>
<proteinExistence type="inferred from homology"/>
<dbReference type="InterPro" id="IPR012337">
    <property type="entry name" value="RNaseH-like_sf"/>
</dbReference>
<keyword evidence="9" id="KW-0540">Nuclease</keyword>
<evidence type="ECO:0000256" key="14">
    <source>
        <dbReference type="ARBA" id="ARBA00023015"/>
    </source>
</evidence>
<keyword evidence="16" id="KW-0539">Nucleus</keyword>
<evidence type="ECO:0000256" key="1">
    <source>
        <dbReference type="ARBA" id="ARBA00001663"/>
    </source>
</evidence>
<dbReference type="GO" id="GO:0005634">
    <property type="term" value="C:nucleus"/>
    <property type="evidence" value="ECO:0007669"/>
    <property type="project" value="UniProtKB-SubCell"/>
</dbReference>
<evidence type="ECO:0000256" key="7">
    <source>
        <dbReference type="ARBA" id="ARBA00012161"/>
    </source>
</evidence>
<comment type="similarity">
    <text evidence="5">Belongs to the CAF1 family.</text>
</comment>
<evidence type="ECO:0000256" key="12">
    <source>
        <dbReference type="ARBA" id="ARBA00022839"/>
    </source>
</evidence>
<evidence type="ECO:0000256" key="16">
    <source>
        <dbReference type="ARBA" id="ARBA00023242"/>
    </source>
</evidence>
<keyword evidence="12" id="KW-0269">Exonuclease</keyword>
<dbReference type="GO" id="GO:0004535">
    <property type="term" value="F:poly(A)-specific ribonuclease activity"/>
    <property type="evidence" value="ECO:0007669"/>
    <property type="project" value="UniProtKB-EC"/>
</dbReference>
<dbReference type="AlphaFoldDB" id="A0ABC9CQX6"/>
<evidence type="ECO:0000313" key="19">
    <source>
        <dbReference type="Proteomes" id="UP001497457"/>
    </source>
</evidence>
<evidence type="ECO:0000256" key="13">
    <source>
        <dbReference type="ARBA" id="ARBA00022884"/>
    </source>
</evidence>
<dbReference type="EMBL" id="OZ075140">
    <property type="protein sequence ID" value="CAL5024611.1"/>
    <property type="molecule type" value="Genomic_DNA"/>
</dbReference>
<gene>
    <name evidence="18" type="ORF">URODEC1_LOCUS77619</name>
</gene>
<keyword evidence="19" id="KW-1185">Reference proteome</keyword>
<dbReference type="InterPro" id="IPR036397">
    <property type="entry name" value="RNaseH_sf"/>
</dbReference>
<evidence type="ECO:0000256" key="15">
    <source>
        <dbReference type="ARBA" id="ARBA00023163"/>
    </source>
</evidence>
<dbReference type="InterPro" id="IPR039637">
    <property type="entry name" value="CNOT7/CNOT8/Pop2"/>
</dbReference>
<dbReference type="GO" id="GO:0046872">
    <property type="term" value="F:metal ion binding"/>
    <property type="evidence" value="ECO:0007669"/>
    <property type="project" value="UniProtKB-KW"/>
</dbReference>
<keyword evidence="14" id="KW-0805">Transcription regulation</keyword>